<accession>A0A8H8S203</accession>
<keyword evidence="5" id="KW-0521">NADP</keyword>
<reference evidence="8 9" key="1">
    <citation type="submission" date="2018-05" db="EMBL/GenBank/DDBJ databases">
        <title>Genome sequencing and assembly of the regulated plant pathogen Lachnellula willkommii and related sister species for the development of diagnostic species identification markers.</title>
        <authorList>
            <person name="Giroux E."/>
            <person name="Bilodeau G."/>
        </authorList>
    </citation>
    <scope>NUCLEOTIDE SEQUENCE [LARGE SCALE GENOMIC DNA]</scope>
    <source>
        <strain evidence="8 9">CBS 197.66</strain>
    </source>
</reference>
<keyword evidence="5" id="KW-0256">Endoplasmic reticulum</keyword>
<comment type="caution">
    <text evidence="8">The sequence shown here is derived from an EMBL/GenBank/DDBJ whole genome shotgun (WGS) entry which is preliminary data.</text>
</comment>
<keyword evidence="9" id="KW-1185">Reference proteome</keyword>
<evidence type="ECO:0000256" key="1">
    <source>
        <dbReference type="ARBA" id="ARBA00004127"/>
    </source>
</evidence>
<dbReference type="EMBL" id="QGMJ01000019">
    <property type="protein sequence ID" value="TVY45174.1"/>
    <property type="molecule type" value="Genomic_DNA"/>
</dbReference>
<comment type="catalytic activity">
    <reaction evidence="5">
        <text>a di-trans,poly-cis-dolichal + NADP(+) = a di-trans,poly-cis-polyprenal + NADPH + H(+)</text>
        <dbReference type="Rhea" id="RHEA:80727"/>
        <dbReference type="Rhea" id="RHEA-COMP:19536"/>
        <dbReference type="Rhea" id="RHEA-COMP:19537"/>
        <dbReference type="ChEBI" id="CHEBI:15378"/>
        <dbReference type="ChEBI" id="CHEBI:57783"/>
        <dbReference type="ChEBI" id="CHEBI:58349"/>
        <dbReference type="ChEBI" id="CHEBI:231623"/>
        <dbReference type="ChEBI" id="CHEBI:231637"/>
        <dbReference type="EC" id="1.3.1.94"/>
    </reaction>
    <physiologicalReaction direction="right-to-left" evidence="5">
        <dbReference type="Rhea" id="RHEA:80729"/>
    </physiologicalReaction>
</comment>
<dbReference type="PANTHER" id="PTHR14624:SF0">
    <property type="entry name" value="POLYPRENOL REDUCTASE"/>
    <property type="match status" value="1"/>
</dbReference>
<evidence type="ECO:0000259" key="7">
    <source>
        <dbReference type="Pfam" id="PF02544"/>
    </source>
</evidence>
<feature type="domain" description="3-oxo-5-alpha-steroid 4-dehydrogenase C-terminal" evidence="7">
    <location>
        <begin position="196"/>
        <end position="307"/>
    </location>
</feature>
<feature type="compositionally biased region" description="Basic and acidic residues" evidence="6">
    <location>
        <begin position="38"/>
        <end position="48"/>
    </location>
</feature>
<name>A0A8H8S203_9HELO</name>
<dbReference type="Pfam" id="PF02544">
    <property type="entry name" value="Steroid_dh"/>
    <property type="match status" value="1"/>
</dbReference>
<dbReference type="PANTHER" id="PTHR14624">
    <property type="entry name" value="DFG10 PROTEIN"/>
    <property type="match status" value="1"/>
</dbReference>
<dbReference type="GO" id="GO:0016095">
    <property type="term" value="P:polyprenol catabolic process"/>
    <property type="evidence" value="ECO:0007669"/>
    <property type="project" value="UniProtKB-UniRule"/>
</dbReference>
<dbReference type="GO" id="GO:0102389">
    <property type="term" value="F:polyprenol reductase activity"/>
    <property type="evidence" value="ECO:0007669"/>
    <property type="project" value="UniProtKB-UniRule"/>
</dbReference>
<keyword evidence="4 5" id="KW-0472">Membrane</keyword>
<dbReference type="InterPro" id="IPR001104">
    <property type="entry name" value="3-oxo-5_a-steroid_4-DH_C"/>
</dbReference>
<dbReference type="GO" id="GO:0160198">
    <property type="term" value="F:polyprenal reductase activity"/>
    <property type="evidence" value="ECO:0007669"/>
    <property type="project" value="UniProtKB-EC"/>
</dbReference>
<dbReference type="GO" id="GO:0003865">
    <property type="term" value="F:3-oxo-5-alpha-steroid 4-dehydrogenase activity"/>
    <property type="evidence" value="ECO:0007669"/>
    <property type="project" value="TreeGrafter"/>
</dbReference>
<organism evidence="8 9">
    <name type="scientific">Lachnellula subtilissima</name>
    <dbReference type="NCBI Taxonomy" id="602034"/>
    <lineage>
        <taxon>Eukaryota</taxon>
        <taxon>Fungi</taxon>
        <taxon>Dikarya</taxon>
        <taxon>Ascomycota</taxon>
        <taxon>Pezizomycotina</taxon>
        <taxon>Leotiomycetes</taxon>
        <taxon>Helotiales</taxon>
        <taxon>Lachnaceae</taxon>
        <taxon>Lachnellula</taxon>
    </lineage>
</organism>
<dbReference type="AlphaFoldDB" id="A0A8H8S203"/>
<proteinExistence type="inferred from homology"/>
<evidence type="ECO:0000256" key="6">
    <source>
        <dbReference type="SAM" id="MobiDB-lite"/>
    </source>
</evidence>
<evidence type="ECO:0000313" key="8">
    <source>
        <dbReference type="EMBL" id="TVY45174.1"/>
    </source>
</evidence>
<sequence>MDPATLCKAFFAVGTAVDLGGILLPSFRENIMNYGSRGSKDSDSKPSDFQKPSNTNQSTLTKIIEKVASCQVPHPWFTHYYLVSVASSAFWGYQIFTGGAIVKVLAASAGGPRGTGMTANQVVLAWALMGAQGGRRLYESVTLTKASKSKMWVGLWLIGIAYYIFMGISAWVEGNAVLSDPRPITSLLEFSKPSLKTAIGVPLFISASALQNDCHKHLASLKKYSLPQRGPFKQIVCPHYLAECLIYVSLAIISAPPGQALNKTVLAGLGFVVTNLGVTADSTKKWYVEKFGAENIKGRWRMIPYLY</sequence>
<comment type="similarity">
    <text evidence="5">Belongs to the steroid 5-alpha reductase family. Polyprenal reductase subfamily.</text>
</comment>
<keyword evidence="3 5" id="KW-1133">Transmembrane helix</keyword>
<comment type="pathway">
    <text evidence="5">Protein modification; protein glycosylation.</text>
</comment>
<evidence type="ECO:0000256" key="5">
    <source>
        <dbReference type="RuleBase" id="RU367081"/>
    </source>
</evidence>
<dbReference type="EC" id="1.3.1.94" evidence="5"/>
<dbReference type="PROSITE" id="PS50244">
    <property type="entry name" value="S5A_REDUCTASE"/>
    <property type="match status" value="1"/>
</dbReference>
<dbReference type="UniPathway" id="UPA00378"/>
<dbReference type="InterPro" id="IPR039698">
    <property type="entry name" value="Dfg10/SRD5A3"/>
</dbReference>
<evidence type="ECO:0000256" key="4">
    <source>
        <dbReference type="ARBA" id="ARBA00023136"/>
    </source>
</evidence>
<comment type="subcellular location">
    <subcellularLocation>
        <location evidence="1">Endomembrane system</location>
        <topology evidence="1">Multi-pass membrane protein</topology>
    </subcellularLocation>
    <subcellularLocation>
        <location evidence="5">Endoplasmic reticulum membrane</location>
    </subcellularLocation>
</comment>
<keyword evidence="5" id="KW-0560">Oxidoreductase</keyword>
<dbReference type="GO" id="GO:0006488">
    <property type="term" value="P:dolichol-linked oligosaccharide biosynthetic process"/>
    <property type="evidence" value="ECO:0007669"/>
    <property type="project" value="UniProtKB-UniRule"/>
</dbReference>
<comment type="caution">
    <text evidence="5">Lacks conserved residue(s) required for the propagation of feature annotation.</text>
</comment>
<comment type="function">
    <text evidence="5">Plays a key role in early steps of protein N-linked glycosylation by being involved in the conversion of polyprenol into dolichol. Acts as a polyprenal reductase that mediates the reduction of polyprenal into dolichal in a NADP-dependent mechanism. Dolichols are required for the synthesis of dolichol-linked monosaccharides and the oligosaccharide precursor used for N-glycosylation.</text>
</comment>
<evidence type="ECO:0000313" key="9">
    <source>
        <dbReference type="Proteomes" id="UP000462212"/>
    </source>
</evidence>
<keyword evidence="2 5" id="KW-0812">Transmembrane</keyword>
<dbReference type="Proteomes" id="UP000462212">
    <property type="component" value="Unassembled WGS sequence"/>
</dbReference>
<feature type="region of interest" description="Disordered" evidence="6">
    <location>
        <begin position="35"/>
        <end position="56"/>
    </location>
</feature>
<evidence type="ECO:0000256" key="3">
    <source>
        <dbReference type="ARBA" id="ARBA00022989"/>
    </source>
</evidence>
<feature type="transmembrane region" description="Helical" evidence="5">
    <location>
        <begin position="153"/>
        <end position="172"/>
    </location>
</feature>
<protein>
    <recommendedName>
        <fullName evidence="5">Polyprenal reductase</fullName>
        <ecNumber evidence="5">1.3.1.94</ecNumber>
    </recommendedName>
</protein>
<gene>
    <name evidence="8" type="ORF">LSUB1_G001033</name>
</gene>
<dbReference type="OrthoDB" id="541710at2759"/>
<dbReference type="GO" id="GO:0005789">
    <property type="term" value="C:endoplasmic reticulum membrane"/>
    <property type="evidence" value="ECO:0007669"/>
    <property type="project" value="UniProtKB-SubCell"/>
</dbReference>
<evidence type="ECO:0000256" key="2">
    <source>
        <dbReference type="ARBA" id="ARBA00022692"/>
    </source>
</evidence>